<gene>
    <name evidence="2" type="ORF">V7V80_10690</name>
</gene>
<accession>A0ABU8R5J1</accession>
<dbReference type="EMBL" id="JBBHLD010000007">
    <property type="protein sequence ID" value="MEJ5905146.1"/>
    <property type="molecule type" value="Genomic_DNA"/>
</dbReference>
<name>A0ABU8R5J1_9PSED</name>
<sequence>MKALRNCLFAALPFVALSGCANFEQTMQEIQKATAPVAIDQSLAEICRVTKENKVRANSLYRGKTFSTNGEVAMINQGLEAYRVMLSVGDVDIHAESTNTSMVNALSVGKKSNVSGVVTLVDYDYKNCHISLKNATF</sequence>
<evidence type="ECO:0000313" key="3">
    <source>
        <dbReference type="Proteomes" id="UP001377692"/>
    </source>
</evidence>
<keyword evidence="3" id="KW-1185">Reference proteome</keyword>
<reference evidence="2 3" key="1">
    <citation type="submission" date="2024-02" db="EMBL/GenBank/DDBJ databases">
        <title>Identification of pathogenicity and growth-promoting functions of Pseudomonas putida variants.</title>
        <authorList>
            <person name="Sun J."/>
        </authorList>
    </citation>
    <scope>NUCLEOTIDE SEQUENCE [LARGE SCALE GENOMIC DNA]</scope>
    <source>
        <strain evidence="2 3">A04</strain>
    </source>
</reference>
<keyword evidence="1" id="KW-0732">Signal</keyword>
<feature type="signal peptide" evidence="1">
    <location>
        <begin position="1"/>
        <end position="21"/>
    </location>
</feature>
<organism evidence="2 3">
    <name type="scientific">Pseudomonas kermanshahensis</name>
    <dbReference type="NCBI Taxonomy" id="2745482"/>
    <lineage>
        <taxon>Bacteria</taxon>
        <taxon>Pseudomonadati</taxon>
        <taxon>Pseudomonadota</taxon>
        <taxon>Gammaproteobacteria</taxon>
        <taxon>Pseudomonadales</taxon>
        <taxon>Pseudomonadaceae</taxon>
        <taxon>Pseudomonas</taxon>
    </lineage>
</organism>
<evidence type="ECO:0000256" key="1">
    <source>
        <dbReference type="SAM" id="SignalP"/>
    </source>
</evidence>
<dbReference type="RefSeq" id="WP_339549248.1">
    <property type="nucleotide sequence ID" value="NZ_JBBHLD010000007.1"/>
</dbReference>
<dbReference type="Proteomes" id="UP001377692">
    <property type="component" value="Unassembled WGS sequence"/>
</dbReference>
<comment type="caution">
    <text evidence="2">The sequence shown here is derived from an EMBL/GenBank/DDBJ whole genome shotgun (WGS) entry which is preliminary data.</text>
</comment>
<dbReference type="PROSITE" id="PS51257">
    <property type="entry name" value="PROKAR_LIPOPROTEIN"/>
    <property type="match status" value="1"/>
</dbReference>
<proteinExistence type="predicted"/>
<protein>
    <recommendedName>
        <fullName evidence="4">Lipoprotein</fullName>
    </recommendedName>
</protein>
<evidence type="ECO:0008006" key="4">
    <source>
        <dbReference type="Google" id="ProtNLM"/>
    </source>
</evidence>
<evidence type="ECO:0000313" key="2">
    <source>
        <dbReference type="EMBL" id="MEJ5905146.1"/>
    </source>
</evidence>
<feature type="chain" id="PRO_5046002355" description="Lipoprotein" evidence="1">
    <location>
        <begin position="22"/>
        <end position="137"/>
    </location>
</feature>